<dbReference type="AlphaFoldDB" id="A0A7W9G8S4"/>
<keyword evidence="2" id="KW-1185">Reference proteome</keyword>
<dbReference type="GO" id="GO:0016301">
    <property type="term" value="F:kinase activity"/>
    <property type="evidence" value="ECO:0007669"/>
    <property type="project" value="UniProtKB-KW"/>
</dbReference>
<comment type="caution">
    <text evidence="1">The sequence shown here is derived from an EMBL/GenBank/DDBJ whole genome shotgun (WGS) entry which is preliminary data.</text>
</comment>
<organism evidence="1 2">
    <name type="scientific">Nonomuraea jabiensis</name>
    <dbReference type="NCBI Taxonomy" id="882448"/>
    <lineage>
        <taxon>Bacteria</taxon>
        <taxon>Bacillati</taxon>
        <taxon>Actinomycetota</taxon>
        <taxon>Actinomycetes</taxon>
        <taxon>Streptosporangiales</taxon>
        <taxon>Streptosporangiaceae</taxon>
        <taxon>Nonomuraea</taxon>
    </lineage>
</organism>
<proteinExistence type="predicted"/>
<dbReference type="RefSeq" id="WP_221519587.1">
    <property type="nucleotide sequence ID" value="NZ_JACHMB010000001.1"/>
</dbReference>
<reference evidence="1 2" key="1">
    <citation type="submission" date="2020-08" db="EMBL/GenBank/DDBJ databases">
        <title>Sequencing the genomes of 1000 actinobacteria strains.</title>
        <authorList>
            <person name="Klenk H.-P."/>
        </authorList>
    </citation>
    <scope>NUCLEOTIDE SEQUENCE [LARGE SCALE GENOMIC DNA]</scope>
    <source>
        <strain evidence="1 2">DSM 45507</strain>
    </source>
</reference>
<sequence length="78" mass="7635">MRSRGEVFVGCIEPSQDSSGAFTGFLGAALAAGLDTATAVRRGMAAGALATTLPGASPSLPDQKAGDELLAVAEGAAR</sequence>
<keyword evidence="1" id="KW-0808">Transferase</keyword>
<gene>
    <name evidence="1" type="ORF">HD596_006081</name>
</gene>
<dbReference type="SUPFAM" id="SSF53613">
    <property type="entry name" value="Ribokinase-like"/>
    <property type="match status" value="1"/>
</dbReference>
<keyword evidence="1" id="KW-0418">Kinase</keyword>
<accession>A0A7W9G8S4</accession>
<dbReference type="Gene3D" id="3.40.1190.20">
    <property type="match status" value="1"/>
</dbReference>
<evidence type="ECO:0000313" key="2">
    <source>
        <dbReference type="Proteomes" id="UP000579153"/>
    </source>
</evidence>
<dbReference type="Proteomes" id="UP000579153">
    <property type="component" value="Unassembled WGS sequence"/>
</dbReference>
<dbReference type="InterPro" id="IPR029056">
    <property type="entry name" value="Ribokinase-like"/>
</dbReference>
<name>A0A7W9G8S4_9ACTN</name>
<protein>
    <submittedName>
        <fullName evidence="1">Sugar/nucleoside kinase (Ribokinase family)</fullName>
    </submittedName>
</protein>
<dbReference type="EMBL" id="JACHMB010000001">
    <property type="protein sequence ID" value="MBB5779325.1"/>
    <property type="molecule type" value="Genomic_DNA"/>
</dbReference>
<evidence type="ECO:0000313" key="1">
    <source>
        <dbReference type="EMBL" id="MBB5779325.1"/>
    </source>
</evidence>